<evidence type="ECO:0000313" key="3">
    <source>
        <dbReference type="EMBL" id="RVX05734.1"/>
    </source>
</evidence>
<dbReference type="AlphaFoldDB" id="A0A438J9U6"/>
<keyword evidence="1" id="KW-0812">Transmembrane</keyword>
<dbReference type="EMBL" id="QGNW01000055">
    <property type="protein sequence ID" value="RVX05734.1"/>
    <property type="molecule type" value="Genomic_DNA"/>
</dbReference>
<name>A0A438J9U6_VITVI</name>
<feature type="transmembrane region" description="Helical" evidence="1">
    <location>
        <begin position="15"/>
        <end position="36"/>
    </location>
</feature>
<comment type="caution">
    <text evidence="3">The sequence shown here is derived from an EMBL/GenBank/DDBJ whole genome shotgun (WGS) entry which is preliminary data.</text>
</comment>
<evidence type="ECO:0000313" key="2">
    <source>
        <dbReference type="EMBL" id="RVW44158.1"/>
    </source>
</evidence>
<evidence type="ECO:0000256" key="1">
    <source>
        <dbReference type="SAM" id="Phobius"/>
    </source>
</evidence>
<gene>
    <name evidence="3" type="ORF">CK203_027389</name>
    <name evidence="2" type="ORF">CK203_089424</name>
</gene>
<accession>A0A438J9U6</accession>
<dbReference type="Proteomes" id="UP000288805">
    <property type="component" value="Unassembled WGS sequence"/>
</dbReference>
<sequence length="81" mass="9254">MSSLLSWALWENLKFYFPTSLCMPLETLSLMFTNAFNEFAEMSQRIKIGKEPIFNLIPVLGAGKTSSMDDIITCELFSQKH</sequence>
<keyword evidence="1" id="KW-0472">Membrane</keyword>
<organism evidence="3 4">
    <name type="scientific">Vitis vinifera</name>
    <name type="common">Grape</name>
    <dbReference type="NCBI Taxonomy" id="29760"/>
    <lineage>
        <taxon>Eukaryota</taxon>
        <taxon>Viridiplantae</taxon>
        <taxon>Streptophyta</taxon>
        <taxon>Embryophyta</taxon>
        <taxon>Tracheophyta</taxon>
        <taxon>Spermatophyta</taxon>
        <taxon>Magnoliopsida</taxon>
        <taxon>eudicotyledons</taxon>
        <taxon>Gunneridae</taxon>
        <taxon>Pentapetalae</taxon>
        <taxon>rosids</taxon>
        <taxon>Vitales</taxon>
        <taxon>Vitaceae</taxon>
        <taxon>Viteae</taxon>
        <taxon>Vitis</taxon>
    </lineage>
</organism>
<keyword evidence="1" id="KW-1133">Transmembrane helix</keyword>
<reference evidence="3 4" key="1">
    <citation type="journal article" date="2018" name="PLoS Genet.">
        <title>Population sequencing reveals clonal diversity and ancestral inbreeding in the grapevine cultivar Chardonnay.</title>
        <authorList>
            <person name="Roach M.J."/>
            <person name="Johnson D.L."/>
            <person name="Bohlmann J."/>
            <person name="van Vuuren H.J."/>
            <person name="Jones S.J."/>
            <person name="Pretorius I.S."/>
            <person name="Schmidt S.A."/>
            <person name="Borneman A.R."/>
        </authorList>
    </citation>
    <scope>NUCLEOTIDE SEQUENCE [LARGE SCALE GENOMIC DNA]</scope>
    <source>
        <strain evidence="4">cv. Chardonnay</strain>
        <strain evidence="3">I10V1</strain>
        <tissue evidence="3">Leaf</tissue>
    </source>
</reference>
<evidence type="ECO:0000313" key="4">
    <source>
        <dbReference type="Proteomes" id="UP000288805"/>
    </source>
</evidence>
<dbReference type="EMBL" id="QGNW01001360">
    <property type="protein sequence ID" value="RVW44158.1"/>
    <property type="molecule type" value="Genomic_DNA"/>
</dbReference>
<proteinExistence type="predicted"/>
<protein>
    <submittedName>
        <fullName evidence="3">Uncharacterized protein</fullName>
    </submittedName>
</protein>